<dbReference type="EMBL" id="FNKX01000001">
    <property type="protein sequence ID" value="SDR11088.1"/>
    <property type="molecule type" value="Genomic_DNA"/>
</dbReference>
<evidence type="ECO:0000256" key="1">
    <source>
        <dbReference type="SAM" id="SignalP"/>
    </source>
</evidence>
<sequence length="168" mass="17425">MNMKRRFSCLAAAALPFLLVAQTAVASDAAPMCQQLRTSGATDIAKDLLVLRSKLPRVPVGQAAAFERASASAMPDAKAGIGSPLYHVWLSGQYLDRATQQIGVIPTATSPVLRALMLADSTNTAAGYVAIATNSLLLGASQRAGAARGEAVPGDTQLGDYALDLQQI</sequence>
<evidence type="ECO:0000313" key="2">
    <source>
        <dbReference type="EMBL" id="SDR11088.1"/>
    </source>
</evidence>
<gene>
    <name evidence="2" type="ORF">SAMN05445850_2837</name>
</gene>
<keyword evidence="3" id="KW-1185">Reference proteome</keyword>
<proteinExistence type="predicted"/>
<evidence type="ECO:0000313" key="3">
    <source>
        <dbReference type="Proteomes" id="UP000199365"/>
    </source>
</evidence>
<organism evidence="2 3">
    <name type="scientific">Paraburkholderia tuberum</name>
    <dbReference type="NCBI Taxonomy" id="157910"/>
    <lineage>
        <taxon>Bacteria</taxon>
        <taxon>Pseudomonadati</taxon>
        <taxon>Pseudomonadota</taxon>
        <taxon>Betaproteobacteria</taxon>
        <taxon>Burkholderiales</taxon>
        <taxon>Burkholderiaceae</taxon>
        <taxon>Paraburkholderia</taxon>
    </lineage>
</organism>
<name>A0A1H1GDX0_9BURK</name>
<dbReference type="RefSeq" id="WP_090804034.1">
    <property type="nucleotide sequence ID" value="NZ_FNKX01000001.1"/>
</dbReference>
<dbReference type="Proteomes" id="UP000199365">
    <property type="component" value="Unassembled WGS sequence"/>
</dbReference>
<protein>
    <submittedName>
        <fullName evidence="2">Uncharacterized protein</fullName>
    </submittedName>
</protein>
<dbReference type="AlphaFoldDB" id="A0A1H1GDX0"/>
<feature type="signal peptide" evidence="1">
    <location>
        <begin position="1"/>
        <end position="26"/>
    </location>
</feature>
<dbReference type="STRING" id="157910.SAMN05445850_2837"/>
<keyword evidence="1" id="KW-0732">Signal</keyword>
<reference evidence="3" key="1">
    <citation type="submission" date="2016-10" db="EMBL/GenBank/DDBJ databases">
        <authorList>
            <person name="Varghese N."/>
            <person name="Submissions S."/>
        </authorList>
    </citation>
    <scope>NUCLEOTIDE SEQUENCE [LARGE SCALE GENOMIC DNA]</scope>
    <source>
        <strain evidence="3">DUS833</strain>
    </source>
</reference>
<accession>A0A1H1GDX0</accession>
<feature type="chain" id="PRO_5011719318" evidence="1">
    <location>
        <begin position="27"/>
        <end position="168"/>
    </location>
</feature>